<reference evidence="2" key="1">
    <citation type="submission" date="2023-06" db="EMBL/GenBank/DDBJ databases">
        <title>Genome-scale phylogeny and comparative genomics of the fungal order Sordariales.</title>
        <authorList>
            <consortium name="Lawrence Berkeley National Laboratory"/>
            <person name="Hensen N."/>
            <person name="Bonometti L."/>
            <person name="Westerberg I."/>
            <person name="Brannstrom I.O."/>
            <person name="Guillou S."/>
            <person name="Cros-Aarteil S."/>
            <person name="Calhoun S."/>
            <person name="Haridas S."/>
            <person name="Kuo A."/>
            <person name="Mondo S."/>
            <person name="Pangilinan J."/>
            <person name="Riley R."/>
            <person name="LaButti K."/>
            <person name="Andreopoulos B."/>
            <person name="Lipzen A."/>
            <person name="Chen C."/>
            <person name="Yanf M."/>
            <person name="Daum C."/>
            <person name="Ng V."/>
            <person name="Clum A."/>
            <person name="Steindorff A."/>
            <person name="Ohm R."/>
            <person name="Martin F."/>
            <person name="Silar P."/>
            <person name="Natvig D."/>
            <person name="Lalanne C."/>
            <person name="Gautier V."/>
            <person name="Ament-velasquez S.L."/>
            <person name="Kruys A."/>
            <person name="Hutchinson M.I."/>
            <person name="Powell A.J."/>
            <person name="Barry K."/>
            <person name="Miller A.N."/>
            <person name="Grigoriev I.V."/>
            <person name="Debuchy R."/>
            <person name="Gladieux P."/>
            <person name="Thoren M.H."/>
            <person name="Johannesson H."/>
        </authorList>
    </citation>
    <scope>NUCLEOTIDE SEQUENCE</scope>
    <source>
        <strain evidence="2">SMH3187-1</strain>
    </source>
</reference>
<comment type="caution">
    <text evidence="2">The sequence shown here is derived from an EMBL/GenBank/DDBJ whole genome shotgun (WGS) entry which is preliminary data.</text>
</comment>
<organism evidence="2 3">
    <name type="scientific">Schizothecium vesticola</name>
    <dbReference type="NCBI Taxonomy" id="314040"/>
    <lineage>
        <taxon>Eukaryota</taxon>
        <taxon>Fungi</taxon>
        <taxon>Dikarya</taxon>
        <taxon>Ascomycota</taxon>
        <taxon>Pezizomycotina</taxon>
        <taxon>Sordariomycetes</taxon>
        <taxon>Sordariomycetidae</taxon>
        <taxon>Sordariales</taxon>
        <taxon>Schizotheciaceae</taxon>
        <taxon>Schizothecium</taxon>
    </lineage>
</organism>
<evidence type="ECO:0000313" key="2">
    <source>
        <dbReference type="EMBL" id="KAK0750502.1"/>
    </source>
</evidence>
<proteinExistence type="predicted"/>
<name>A0AA40F3X6_9PEZI</name>
<dbReference type="EMBL" id="JAUKUD010000003">
    <property type="protein sequence ID" value="KAK0750502.1"/>
    <property type="molecule type" value="Genomic_DNA"/>
</dbReference>
<feature type="compositionally biased region" description="Basic and acidic residues" evidence="1">
    <location>
        <begin position="63"/>
        <end position="79"/>
    </location>
</feature>
<accession>A0AA40F3X6</accession>
<dbReference type="Proteomes" id="UP001172155">
    <property type="component" value="Unassembled WGS sequence"/>
</dbReference>
<evidence type="ECO:0000313" key="3">
    <source>
        <dbReference type="Proteomes" id="UP001172155"/>
    </source>
</evidence>
<evidence type="ECO:0000256" key="1">
    <source>
        <dbReference type="SAM" id="MobiDB-lite"/>
    </source>
</evidence>
<feature type="region of interest" description="Disordered" evidence="1">
    <location>
        <begin position="31"/>
        <end position="140"/>
    </location>
</feature>
<gene>
    <name evidence="2" type="ORF">B0T18DRAFT_129193</name>
</gene>
<protein>
    <submittedName>
        <fullName evidence="2">Uncharacterized protein</fullName>
    </submittedName>
</protein>
<sequence>MLGTFVRRVCAFDCLNALDIENEALQIRQQYGKPPKRGQTTKLPALAALPTQQQDPKPAAANSRDHSPAHPPNEWERTKIRPTGGETKVDRPAQLSCQTGAPRDLDAGPDPPRSGHGGDDGWRAGDLGPTDAEEEAIRNGPSRPLFLRRLGVSGERSVYLGGCQCRGGKGHVGVECGDVCDAITKWVCVVVPWRMVNWFRVGAARVGGRSGLAWKAARASVSAAADAPRSSSWR</sequence>
<keyword evidence="3" id="KW-1185">Reference proteome</keyword>
<dbReference type="AlphaFoldDB" id="A0AA40F3X6"/>